<accession>A0A6C0HI04</accession>
<dbReference type="AlphaFoldDB" id="A0A6C0HI04"/>
<organism evidence="1">
    <name type="scientific">viral metagenome</name>
    <dbReference type="NCBI Taxonomy" id="1070528"/>
    <lineage>
        <taxon>unclassified sequences</taxon>
        <taxon>metagenomes</taxon>
        <taxon>organismal metagenomes</taxon>
    </lineage>
</organism>
<sequence length="32" mass="4053">MKNDLQKIEIYFIQYMYVIIQPTLTTRKLKRY</sequence>
<evidence type="ECO:0000313" key="1">
    <source>
        <dbReference type="EMBL" id="QHT80037.1"/>
    </source>
</evidence>
<reference evidence="1" key="1">
    <citation type="journal article" date="2020" name="Nature">
        <title>Giant virus diversity and host interactions through global metagenomics.</title>
        <authorList>
            <person name="Schulz F."/>
            <person name="Roux S."/>
            <person name="Paez-Espino D."/>
            <person name="Jungbluth S."/>
            <person name="Walsh D.A."/>
            <person name="Denef V.J."/>
            <person name="McMahon K.D."/>
            <person name="Konstantinidis K.T."/>
            <person name="Eloe-Fadrosh E.A."/>
            <person name="Kyrpides N.C."/>
            <person name="Woyke T."/>
        </authorList>
    </citation>
    <scope>NUCLEOTIDE SEQUENCE</scope>
    <source>
        <strain evidence="1">GVMAG-M-3300023184-105</strain>
    </source>
</reference>
<dbReference type="EMBL" id="MN739959">
    <property type="protein sequence ID" value="QHT80037.1"/>
    <property type="molecule type" value="Genomic_DNA"/>
</dbReference>
<proteinExistence type="predicted"/>
<protein>
    <submittedName>
        <fullName evidence="1">Uncharacterized protein</fullName>
    </submittedName>
</protein>
<name>A0A6C0HI04_9ZZZZ</name>